<dbReference type="SUPFAM" id="SSF53167">
    <property type="entry name" value="Purine and uridine phosphorylases"/>
    <property type="match status" value="1"/>
</dbReference>
<dbReference type="PROSITE" id="PS50837">
    <property type="entry name" value="NACHT"/>
    <property type="match status" value="1"/>
</dbReference>
<dbReference type="Pfam" id="PF01048">
    <property type="entry name" value="PNP_UDP_1"/>
    <property type="match status" value="1"/>
</dbReference>
<accession>A0ABN8QW18</accession>
<evidence type="ECO:0000313" key="3">
    <source>
        <dbReference type="EMBL" id="CAH3170741.1"/>
    </source>
</evidence>
<dbReference type="InterPro" id="IPR000845">
    <property type="entry name" value="Nucleoside_phosphorylase_d"/>
</dbReference>
<feature type="compositionally biased region" description="Basic residues" evidence="1">
    <location>
        <begin position="58"/>
        <end position="74"/>
    </location>
</feature>
<dbReference type="Proteomes" id="UP001159405">
    <property type="component" value="Unassembled WGS sequence"/>
</dbReference>
<feature type="compositionally biased region" description="Low complexity" evidence="1">
    <location>
        <begin position="47"/>
        <end position="57"/>
    </location>
</feature>
<dbReference type="InterPro" id="IPR007111">
    <property type="entry name" value="NACHT_NTPase"/>
</dbReference>
<dbReference type="Gene3D" id="3.40.50.300">
    <property type="entry name" value="P-loop containing nucleotide triphosphate hydrolases"/>
    <property type="match status" value="1"/>
</dbReference>
<dbReference type="EMBL" id="CALNXK010000158">
    <property type="protein sequence ID" value="CAH3170741.1"/>
    <property type="molecule type" value="Genomic_DNA"/>
</dbReference>
<sequence length="628" mass="70104">MQTRKRRLKVVADSAEKGSKKIKSSQDSTNTSEDTDGNTSQLTTGLPSSSKNVSNNPKNKRTTVKRKNNKKGKKERTATRNIEDPPELNKVLPSLADIKAITKPSKDADLPVDVLLLTVTNCEFLACYSELKNPYRCWFDDLGYVYFSDVGESQEELKVALLRCYRNGIGPGGALVSVKNAASVLRPKAVISVGTCSGLNPAKSKLGDVVVSAKLATYASKVVTNNQEQSTGMRSHVSKRFLNVIKNCTDGWQAPLKNPGAQQVQVYTDTEFLSGPEQVRAEWRRDQLAEANPQAMAIENEGEGVFTAAFDCQIEWLIVKGITDYADGSQLPSESWSSCASVMAASLVAHILSEPCVFHSWPHYQNISEQSSTSRSKEQLPSPSDAATAFLEWSQNQLCSFYNGTGSQLMITPWDRDNTMDIDEVYVQLTLLRDDRKLGGTTKERLEDYSELFASHGHHLIPKRILVYGRPGIGKSTLTKKLAVDWSRANKEILKKFAVVLLIKLRDACNTQDFCAMLQKAELLSAGDPMVFSQLYDYILRNQQKVLLILDGCDEYSAEKSSPVHQIWKGSQLRDCTLLVTTRPWKKDELRPGSHAQFEINGFDRWQVKTFALKFLRDQTEVIMRMMG</sequence>
<protein>
    <recommendedName>
        <fullName evidence="2">NACHT domain-containing protein</fullName>
    </recommendedName>
</protein>
<evidence type="ECO:0000259" key="2">
    <source>
        <dbReference type="PROSITE" id="PS50837"/>
    </source>
</evidence>
<feature type="domain" description="NACHT" evidence="2">
    <location>
        <begin position="463"/>
        <end position="584"/>
    </location>
</feature>
<dbReference type="PANTHER" id="PTHR46312:SF2">
    <property type="entry name" value="NUCLEOTIDE-BINDING OLIGOMERIZATION DOMAIN-CONTAINING PROTEIN 2-LIKE"/>
    <property type="match status" value="1"/>
</dbReference>
<proteinExistence type="predicted"/>
<dbReference type="Pfam" id="PF05729">
    <property type="entry name" value="NACHT"/>
    <property type="match status" value="1"/>
</dbReference>
<comment type="caution">
    <text evidence="3">The sequence shown here is derived from an EMBL/GenBank/DDBJ whole genome shotgun (WGS) entry which is preliminary data.</text>
</comment>
<dbReference type="Gene3D" id="3.40.50.1580">
    <property type="entry name" value="Nucleoside phosphorylase domain"/>
    <property type="match status" value="1"/>
</dbReference>
<name>A0ABN8QW18_9CNID</name>
<evidence type="ECO:0000313" key="4">
    <source>
        <dbReference type="Proteomes" id="UP001159405"/>
    </source>
</evidence>
<feature type="region of interest" description="Disordered" evidence="1">
    <location>
        <begin position="1"/>
        <end position="87"/>
    </location>
</feature>
<keyword evidence="4" id="KW-1185">Reference proteome</keyword>
<dbReference type="PANTHER" id="PTHR46312">
    <property type="entry name" value="NACHT DOMAIN-CONTAINING PROTEIN"/>
    <property type="match status" value="1"/>
</dbReference>
<reference evidence="3 4" key="1">
    <citation type="submission" date="2022-05" db="EMBL/GenBank/DDBJ databases">
        <authorList>
            <consortium name="Genoscope - CEA"/>
            <person name="William W."/>
        </authorList>
    </citation>
    <scope>NUCLEOTIDE SEQUENCE [LARGE SCALE GENOMIC DNA]</scope>
</reference>
<evidence type="ECO:0000256" key="1">
    <source>
        <dbReference type="SAM" id="MobiDB-lite"/>
    </source>
</evidence>
<feature type="compositionally biased region" description="Polar residues" evidence="1">
    <location>
        <begin position="25"/>
        <end position="46"/>
    </location>
</feature>
<dbReference type="InterPro" id="IPR035994">
    <property type="entry name" value="Nucleoside_phosphorylase_sf"/>
</dbReference>
<organism evidence="3 4">
    <name type="scientific">Porites lobata</name>
    <dbReference type="NCBI Taxonomy" id="104759"/>
    <lineage>
        <taxon>Eukaryota</taxon>
        <taxon>Metazoa</taxon>
        <taxon>Cnidaria</taxon>
        <taxon>Anthozoa</taxon>
        <taxon>Hexacorallia</taxon>
        <taxon>Scleractinia</taxon>
        <taxon>Fungiina</taxon>
        <taxon>Poritidae</taxon>
        <taxon>Porites</taxon>
    </lineage>
</organism>
<dbReference type="SUPFAM" id="SSF52540">
    <property type="entry name" value="P-loop containing nucleoside triphosphate hydrolases"/>
    <property type="match status" value="1"/>
</dbReference>
<gene>
    <name evidence="3" type="ORF">PLOB_00010993</name>
</gene>
<dbReference type="InterPro" id="IPR027417">
    <property type="entry name" value="P-loop_NTPase"/>
</dbReference>